<gene>
    <name evidence="3" type="ORF">A6E04_20315</name>
</gene>
<dbReference type="SUPFAM" id="SSF46689">
    <property type="entry name" value="Homeodomain-like"/>
    <property type="match status" value="1"/>
</dbReference>
<feature type="coiled-coil region" evidence="2">
    <location>
        <begin position="66"/>
        <end position="93"/>
    </location>
</feature>
<sequence length="102" mass="12245">MSKHYTKSYPEEYRKEAVRLADQKDRTTASVAKELGLHPNQIYNWRRQFNLLTNKQFTVHDGIDYSIKENSEMRKMRKELNDLKKENEFLKKAAAYFAKNQE</sequence>
<reference evidence="3 4" key="1">
    <citation type="submission" date="2016-06" db="EMBL/GenBank/DDBJ databases">
        <authorList>
            <person name="Kjaerup R.B."/>
            <person name="Dalgaard T.S."/>
            <person name="Juul-Madsen H.R."/>
        </authorList>
    </citation>
    <scope>NUCLEOTIDE SEQUENCE [LARGE SCALE GENOMIC DNA]</scope>
    <source>
        <strain evidence="3 4">1S159</strain>
    </source>
</reference>
<dbReference type="PANTHER" id="PTHR33215">
    <property type="entry name" value="PROTEIN DISTAL ANTENNA"/>
    <property type="match status" value="1"/>
</dbReference>
<accession>A0A1B9NU37</accession>
<comment type="caution">
    <text evidence="3">The sequence shown here is derived from an EMBL/GenBank/DDBJ whole genome shotgun (WGS) entry which is preliminary data.</text>
</comment>
<dbReference type="EMBL" id="MAJU01000031">
    <property type="protein sequence ID" value="OCH17197.1"/>
    <property type="molecule type" value="Genomic_DNA"/>
</dbReference>
<evidence type="ECO:0000313" key="3">
    <source>
        <dbReference type="EMBL" id="OCH17197.1"/>
    </source>
</evidence>
<organism evidence="3 4">
    <name type="scientific">Aliivibrio logei</name>
    <name type="common">Vibrio logei</name>
    <dbReference type="NCBI Taxonomy" id="688"/>
    <lineage>
        <taxon>Bacteria</taxon>
        <taxon>Pseudomonadati</taxon>
        <taxon>Pseudomonadota</taxon>
        <taxon>Gammaproteobacteria</taxon>
        <taxon>Vibrionales</taxon>
        <taxon>Vibrionaceae</taxon>
        <taxon>Aliivibrio</taxon>
    </lineage>
</organism>
<name>A0A1B9NU37_ALILO</name>
<keyword evidence="2" id="KW-0175">Coiled coil</keyword>
<dbReference type="PANTHER" id="PTHR33215:SF13">
    <property type="entry name" value="PROTEIN DISTAL ANTENNA"/>
    <property type="match status" value="1"/>
</dbReference>
<dbReference type="Pfam" id="PF01527">
    <property type="entry name" value="HTH_Tnp_1"/>
    <property type="match status" value="1"/>
</dbReference>
<dbReference type="Gene3D" id="1.10.10.60">
    <property type="entry name" value="Homeodomain-like"/>
    <property type="match status" value="1"/>
</dbReference>
<dbReference type="Proteomes" id="UP000093523">
    <property type="component" value="Unassembled WGS sequence"/>
</dbReference>
<dbReference type="STRING" id="688.A6E04_20315"/>
<evidence type="ECO:0000256" key="2">
    <source>
        <dbReference type="SAM" id="Coils"/>
    </source>
</evidence>
<proteinExistence type="inferred from homology"/>
<evidence type="ECO:0000313" key="4">
    <source>
        <dbReference type="Proteomes" id="UP000093523"/>
    </source>
</evidence>
<dbReference type="InterPro" id="IPR002514">
    <property type="entry name" value="Transposase_8"/>
</dbReference>
<evidence type="ECO:0000256" key="1">
    <source>
        <dbReference type="ARBA" id="ARBA00009964"/>
    </source>
</evidence>
<comment type="similarity">
    <text evidence="1">Belongs to the transposase 8 family.</text>
</comment>
<dbReference type="GO" id="GO:0003677">
    <property type="term" value="F:DNA binding"/>
    <property type="evidence" value="ECO:0007669"/>
    <property type="project" value="InterPro"/>
</dbReference>
<dbReference type="GO" id="GO:0006313">
    <property type="term" value="P:DNA transposition"/>
    <property type="evidence" value="ECO:0007669"/>
    <property type="project" value="InterPro"/>
</dbReference>
<dbReference type="InterPro" id="IPR009057">
    <property type="entry name" value="Homeodomain-like_sf"/>
</dbReference>
<dbReference type="InterPro" id="IPR051839">
    <property type="entry name" value="RD_transcriptional_regulator"/>
</dbReference>
<dbReference type="AlphaFoldDB" id="A0A1B9NU37"/>
<protein>
    <submittedName>
        <fullName evidence="3">Transposase</fullName>
    </submittedName>
</protein>
<dbReference type="GO" id="GO:0004803">
    <property type="term" value="F:transposase activity"/>
    <property type="evidence" value="ECO:0007669"/>
    <property type="project" value="InterPro"/>
</dbReference>